<dbReference type="STRING" id="938405.SAMN02927895_01553"/>
<dbReference type="RefSeq" id="WP_090661256.1">
    <property type="nucleotide sequence ID" value="NZ_FMZX01000001.1"/>
</dbReference>
<dbReference type="Pfam" id="PF01979">
    <property type="entry name" value="Amidohydro_1"/>
    <property type="match status" value="1"/>
</dbReference>
<accession>A0A1G6MBG1</accession>
<dbReference type="InterPro" id="IPR057744">
    <property type="entry name" value="OTAase-like"/>
</dbReference>
<dbReference type="Gene3D" id="3.20.20.140">
    <property type="entry name" value="Metal-dependent hydrolases"/>
    <property type="match status" value="1"/>
</dbReference>
<name>A0A1G6MBG1_9PROT</name>
<reference evidence="2 3" key="1">
    <citation type="submission" date="2016-10" db="EMBL/GenBank/DDBJ databases">
        <authorList>
            <person name="de Groot N.N."/>
        </authorList>
    </citation>
    <scope>NUCLEOTIDE SEQUENCE [LARGE SCALE GENOMIC DNA]</scope>
    <source>
        <strain evidence="2 3">CPCC 100156</strain>
    </source>
</reference>
<dbReference type="Gene3D" id="2.30.40.10">
    <property type="entry name" value="Urease, subunit C, domain 1"/>
    <property type="match status" value="1"/>
</dbReference>
<dbReference type="InterPro" id="IPR032466">
    <property type="entry name" value="Metal_Hydrolase"/>
</dbReference>
<dbReference type="InterPro" id="IPR006680">
    <property type="entry name" value="Amidohydro-rel"/>
</dbReference>
<dbReference type="AlphaFoldDB" id="A0A1G6MBG1"/>
<dbReference type="PANTHER" id="PTHR43135:SF3">
    <property type="entry name" value="ALPHA-D-RIBOSE 1-METHYLPHOSPHONATE 5-TRIPHOSPHATE DIPHOSPHATASE"/>
    <property type="match status" value="1"/>
</dbReference>
<proteinExistence type="predicted"/>
<dbReference type="CDD" id="cd01299">
    <property type="entry name" value="Met_dep_hydrolase_A"/>
    <property type="match status" value="1"/>
</dbReference>
<dbReference type="InterPro" id="IPR051781">
    <property type="entry name" value="Metallo-dep_Hydrolase"/>
</dbReference>
<protein>
    <submittedName>
        <fullName evidence="2">Imidazolonepropionase</fullName>
    </submittedName>
</protein>
<dbReference type="PANTHER" id="PTHR43135">
    <property type="entry name" value="ALPHA-D-RIBOSE 1-METHYLPHOSPHONATE 5-TRIPHOSPHATE DIPHOSPHATASE"/>
    <property type="match status" value="1"/>
</dbReference>
<dbReference type="SUPFAM" id="SSF51556">
    <property type="entry name" value="Metallo-dependent hydrolases"/>
    <property type="match status" value="1"/>
</dbReference>
<keyword evidence="3" id="KW-1185">Reference proteome</keyword>
<dbReference type="Proteomes" id="UP000198925">
    <property type="component" value="Unassembled WGS sequence"/>
</dbReference>
<gene>
    <name evidence="2" type="ORF">SAMN04487779_10011146</name>
</gene>
<organism evidence="2 3">
    <name type="scientific">Belnapia rosea</name>
    <dbReference type="NCBI Taxonomy" id="938405"/>
    <lineage>
        <taxon>Bacteria</taxon>
        <taxon>Pseudomonadati</taxon>
        <taxon>Pseudomonadota</taxon>
        <taxon>Alphaproteobacteria</taxon>
        <taxon>Acetobacterales</taxon>
        <taxon>Roseomonadaceae</taxon>
        <taxon>Belnapia</taxon>
    </lineage>
</organism>
<dbReference type="SUPFAM" id="SSF51338">
    <property type="entry name" value="Composite domain of metallo-dependent hydrolases"/>
    <property type="match status" value="2"/>
</dbReference>
<evidence type="ECO:0000313" key="2">
    <source>
        <dbReference type="EMBL" id="SDC52316.1"/>
    </source>
</evidence>
<dbReference type="EMBL" id="FMZX01000001">
    <property type="protein sequence ID" value="SDC52316.1"/>
    <property type="molecule type" value="Genomic_DNA"/>
</dbReference>
<sequence length="412" mass="43492">MDATLFRNVRLFDGLADTLAEGVELLVEGDRIKEVADRPITSATARVIDAGGRTLMPGLIDAHVHAYGSEADLGRLERLPRSLQALQAAERLRQSLQRGFTTIRDAGGADWGLAIACETGLIAGPRLFYPGRALSPTGGHGDMRPNTMLDQFCGCCAPAMALGVIADGVDEVRKAVRGELKRGAHAIKIMASGGVASPSDPIYALQYSDEEIACAVWEAKAWRSYVLAHAYTPESIHRAVRLGVRSIEHANLIDAPTAAFMAEREAFAVPTLVTYDALEEEGPALGLPAASMAKLASVKEAGLGSLEILARAGVRMAFGSDLLGTMHRRQSDEFVIRRQVLPAAEVLRSATSTAAALLKQEGALGVVAPGALADLILVDGDPLADIGVLTGQGERIPFVMKGGVAMIDRLAA</sequence>
<evidence type="ECO:0000259" key="1">
    <source>
        <dbReference type="Pfam" id="PF01979"/>
    </source>
</evidence>
<dbReference type="GO" id="GO:0016810">
    <property type="term" value="F:hydrolase activity, acting on carbon-nitrogen (but not peptide) bonds"/>
    <property type="evidence" value="ECO:0007669"/>
    <property type="project" value="InterPro"/>
</dbReference>
<dbReference type="InterPro" id="IPR011059">
    <property type="entry name" value="Metal-dep_hydrolase_composite"/>
</dbReference>
<evidence type="ECO:0000313" key="3">
    <source>
        <dbReference type="Proteomes" id="UP000198925"/>
    </source>
</evidence>
<feature type="domain" description="Amidohydrolase-related" evidence="1">
    <location>
        <begin position="54"/>
        <end position="402"/>
    </location>
</feature>